<gene>
    <name evidence="1" type="ORF">COLO4_35315</name>
</gene>
<reference evidence="2" key="1">
    <citation type="submission" date="2013-09" db="EMBL/GenBank/DDBJ databases">
        <title>Corchorus olitorius genome sequencing.</title>
        <authorList>
            <person name="Alam M."/>
            <person name="Haque M.S."/>
            <person name="Islam M.S."/>
            <person name="Emdad E.M."/>
            <person name="Islam M.M."/>
            <person name="Ahmed B."/>
            <person name="Halim A."/>
            <person name="Hossen Q.M.M."/>
            <person name="Hossain M.Z."/>
            <person name="Ahmed R."/>
            <person name="Khan M.M."/>
            <person name="Islam R."/>
            <person name="Rashid M.M."/>
            <person name="Khan S.A."/>
            <person name="Rahman M.S."/>
            <person name="Alam M."/>
            <person name="Yahiya A.S."/>
            <person name="Khan M.S."/>
            <person name="Azam M.S."/>
            <person name="Haque T."/>
            <person name="Lashkar M.Z.H."/>
            <person name="Akhand A.I."/>
            <person name="Morshed G."/>
            <person name="Roy S."/>
            <person name="Uddin K.S."/>
            <person name="Rabeya T."/>
            <person name="Hossain A.S."/>
            <person name="Chowdhury A."/>
            <person name="Snigdha A.R."/>
            <person name="Mortoza M.S."/>
            <person name="Matin S.A."/>
            <person name="Hoque S.M.E."/>
            <person name="Islam M.K."/>
            <person name="Roy D.K."/>
            <person name="Haider R."/>
            <person name="Moosa M.M."/>
            <person name="Elias S.M."/>
            <person name="Hasan A.M."/>
            <person name="Jahan S."/>
            <person name="Shafiuddin M."/>
            <person name="Mahmood N."/>
            <person name="Shommy N.S."/>
        </authorList>
    </citation>
    <scope>NUCLEOTIDE SEQUENCE [LARGE SCALE GENOMIC DNA]</scope>
    <source>
        <strain evidence="2">cv. O-4</strain>
    </source>
</reference>
<protein>
    <submittedName>
        <fullName evidence="1">Armadillo/beta-catenin-like repeats-containing protein</fullName>
    </submittedName>
</protein>
<dbReference type="AlphaFoldDB" id="A0A1R3GHI2"/>
<name>A0A1R3GHI2_9ROSI</name>
<dbReference type="EMBL" id="AWUE01022528">
    <property type="protein sequence ID" value="OMO57517.1"/>
    <property type="molecule type" value="Genomic_DNA"/>
</dbReference>
<organism evidence="1 2">
    <name type="scientific">Corchorus olitorius</name>
    <dbReference type="NCBI Taxonomy" id="93759"/>
    <lineage>
        <taxon>Eukaryota</taxon>
        <taxon>Viridiplantae</taxon>
        <taxon>Streptophyta</taxon>
        <taxon>Embryophyta</taxon>
        <taxon>Tracheophyta</taxon>
        <taxon>Spermatophyta</taxon>
        <taxon>Magnoliopsida</taxon>
        <taxon>eudicotyledons</taxon>
        <taxon>Gunneridae</taxon>
        <taxon>Pentapetalae</taxon>
        <taxon>rosids</taxon>
        <taxon>malvids</taxon>
        <taxon>Malvales</taxon>
        <taxon>Malvaceae</taxon>
        <taxon>Grewioideae</taxon>
        <taxon>Apeibeae</taxon>
        <taxon>Corchorus</taxon>
    </lineage>
</organism>
<comment type="caution">
    <text evidence="1">The sequence shown here is derived from an EMBL/GenBank/DDBJ whole genome shotgun (WGS) entry which is preliminary data.</text>
</comment>
<dbReference type="Proteomes" id="UP000187203">
    <property type="component" value="Unassembled WGS sequence"/>
</dbReference>
<keyword evidence="2" id="KW-1185">Reference proteome</keyword>
<evidence type="ECO:0000313" key="1">
    <source>
        <dbReference type="EMBL" id="OMO57517.1"/>
    </source>
</evidence>
<sequence length="95" mass="10401">MTLLCFCLDDSILVKFFIDADMKLITVIDLNLIDSIVSLSWNSTDQSGSAICYLSRNIFQEGLLGLAITLLAITDKWARAMGKATEMGSNLCSCD</sequence>
<proteinExistence type="predicted"/>
<accession>A0A1R3GHI2</accession>
<evidence type="ECO:0000313" key="2">
    <source>
        <dbReference type="Proteomes" id="UP000187203"/>
    </source>
</evidence>